<comment type="caution">
    <text evidence="1">The sequence shown here is derived from an EMBL/GenBank/DDBJ whole genome shotgun (WGS) entry which is preliminary data.</text>
</comment>
<proteinExistence type="predicted"/>
<accession>A0A8T1UCQ4</accession>
<evidence type="ECO:0000313" key="2">
    <source>
        <dbReference type="Proteomes" id="UP000688947"/>
    </source>
</evidence>
<protein>
    <submittedName>
        <fullName evidence="1">Uncharacterized protein</fullName>
    </submittedName>
</protein>
<dbReference type="OrthoDB" id="128561at2759"/>
<dbReference type="AlphaFoldDB" id="A0A8T1UCQ4"/>
<reference evidence="1" key="1">
    <citation type="submission" date="2021-01" db="EMBL/GenBank/DDBJ databases">
        <title>Phytophthora aleatoria, a newly-described species from Pinus radiata is distinct from Phytophthora cactorum isolates based on comparative genomics.</title>
        <authorList>
            <person name="Mcdougal R."/>
            <person name="Panda P."/>
            <person name="Williams N."/>
            <person name="Studholme D.J."/>
        </authorList>
    </citation>
    <scope>NUCLEOTIDE SEQUENCE</scope>
    <source>
        <strain evidence="1">NZFS 3830</strain>
    </source>
</reference>
<name>A0A8T1UCQ4_9STRA</name>
<dbReference type="EMBL" id="JAENGZ010000393">
    <property type="protein sequence ID" value="KAG6960300.1"/>
    <property type="molecule type" value="Genomic_DNA"/>
</dbReference>
<evidence type="ECO:0000313" key="1">
    <source>
        <dbReference type="EMBL" id="KAG6960300.1"/>
    </source>
</evidence>
<sequence length="134" mass="14894">MTQLASIGAMTRVMWGGRHRCIRSHCMAFDSTPGPPMSILPRSLDGVTSYRAVMVGDFTEGLMSKVSKIHQIRSKEHFRDDGACYGEAIDIDQESIRGRSDAWNVGCLDDEQTILERRIGLTDAEMPAMTDNTL</sequence>
<gene>
    <name evidence="1" type="ORF">JG687_00008296</name>
</gene>
<organism evidence="1 2">
    <name type="scientific">Phytophthora cactorum</name>
    <dbReference type="NCBI Taxonomy" id="29920"/>
    <lineage>
        <taxon>Eukaryota</taxon>
        <taxon>Sar</taxon>
        <taxon>Stramenopiles</taxon>
        <taxon>Oomycota</taxon>
        <taxon>Peronosporomycetes</taxon>
        <taxon>Peronosporales</taxon>
        <taxon>Peronosporaceae</taxon>
        <taxon>Phytophthora</taxon>
    </lineage>
</organism>
<dbReference type="Proteomes" id="UP000688947">
    <property type="component" value="Unassembled WGS sequence"/>
</dbReference>